<sequence>MNMAKRPKLIVFDLDYTLWPFWVDTHVDPPFKKKSDGKVYDSHSRHVKYYPDVPAILSGLKSQKYQLGIASRTSCIDEAWDLVQLFEWDKYFDYKEIYPGCKTNHFTVFKNQSNLPYQDMLFFDDEHRNIQDVGRLGVTCIHVADGLTEACLKMGLETFAKNNS</sequence>
<comment type="caution">
    <text evidence="10">The sequence shown here is derived from an EMBL/GenBank/DDBJ whole genome shotgun (WGS) entry which is preliminary data.</text>
</comment>
<comment type="function">
    <text evidence="8">Magnesium-dependent phosphatase which may act as a tyrosine phosphatase.</text>
</comment>
<accession>A0ABD3VDW1</accession>
<dbReference type="PANTHER" id="PTHR17901">
    <property type="entry name" value="MAGNESIUM-DEPENDENT PHOSPHATASE 1 MDP1"/>
    <property type="match status" value="1"/>
</dbReference>
<dbReference type="PANTHER" id="PTHR17901:SF14">
    <property type="entry name" value="MAGNESIUM-DEPENDENT PHOSPHATASE 1"/>
    <property type="match status" value="1"/>
</dbReference>
<evidence type="ECO:0000256" key="6">
    <source>
        <dbReference type="ARBA" id="ARBA00022912"/>
    </source>
</evidence>
<dbReference type="GO" id="GO:0046872">
    <property type="term" value="F:metal ion binding"/>
    <property type="evidence" value="ECO:0007669"/>
    <property type="project" value="UniProtKB-KW"/>
</dbReference>
<dbReference type="InterPro" id="IPR023214">
    <property type="entry name" value="HAD_sf"/>
</dbReference>
<evidence type="ECO:0000256" key="3">
    <source>
        <dbReference type="ARBA" id="ARBA00022723"/>
    </source>
</evidence>
<evidence type="ECO:0000256" key="5">
    <source>
        <dbReference type="ARBA" id="ARBA00022842"/>
    </source>
</evidence>
<dbReference type="NCBIfam" id="TIGR01685">
    <property type="entry name" value="MDP-1"/>
    <property type="match status" value="1"/>
</dbReference>
<name>A0ABD3VDW1_SINWO</name>
<evidence type="ECO:0000313" key="10">
    <source>
        <dbReference type="EMBL" id="KAL3859772.1"/>
    </source>
</evidence>
<dbReference type="Pfam" id="PF12689">
    <property type="entry name" value="Acid_PPase"/>
    <property type="match status" value="1"/>
</dbReference>
<dbReference type="AlphaFoldDB" id="A0ABD3VDW1"/>
<dbReference type="Gene3D" id="3.40.50.1000">
    <property type="entry name" value="HAD superfamily/HAD-like"/>
    <property type="match status" value="1"/>
</dbReference>
<dbReference type="InterPro" id="IPR010033">
    <property type="entry name" value="HAD_SF_ppase_IIIC"/>
</dbReference>
<gene>
    <name evidence="10" type="ORF">ACJMK2_009966</name>
</gene>
<keyword evidence="3" id="KW-0479">Metal-binding</keyword>
<keyword evidence="11" id="KW-1185">Reference proteome</keyword>
<evidence type="ECO:0000256" key="2">
    <source>
        <dbReference type="ARBA" id="ARBA00013064"/>
    </source>
</evidence>
<dbReference type="Proteomes" id="UP001634394">
    <property type="component" value="Unassembled WGS sequence"/>
</dbReference>
<comment type="catalytic activity">
    <reaction evidence="7">
        <text>O-phospho-L-tyrosyl-[protein] + H2O = L-tyrosyl-[protein] + phosphate</text>
        <dbReference type="Rhea" id="RHEA:10684"/>
        <dbReference type="Rhea" id="RHEA-COMP:10136"/>
        <dbReference type="Rhea" id="RHEA-COMP:20101"/>
        <dbReference type="ChEBI" id="CHEBI:15377"/>
        <dbReference type="ChEBI" id="CHEBI:43474"/>
        <dbReference type="ChEBI" id="CHEBI:46858"/>
        <dbReference type="ChEBI" id="CHEBI:61978"/>
        <dbReference type="EC" id="3.1.3.48"/>
    </reaction>
</comment>
<keyword evidence="4" id="KW-0378">Hydrolase</keyword>
<evidence type="ECO:0000256" key="7">
    <source>
        <dbReference type="ARBA" id="ARBA00051722"/>
    </source>
</evidence>
<comment type="cofactor">
    <cofactor evidence="1">
        <name>Mg(2+)</name>
        <dbReference type="ChEBI" id="CHEBI:18420"/>
    </cofactor>
</comment>
<proteinExistence type="predicted"/>
<dbReference type="SFLD" id="SFLDG01129">
    <property type="entry name" value="C1.5:_HAD__Beta-PGM__Phosphata"/>
    <property type="match status" value="1"/>
</dbReference>
<keyword evidence="5" id="KW-0460">Magnesium</keyword>
<evidence type="ECO:0000256" key="8">
    <source>
        <dbReference type="ARBA" id="ARBA00055318"/>
    </source>
</evidence>
<dbReference type="InterPro" id="IPR035679">
    <property type="entry name" value="MDP-1_euk"/>
</dbReference>
<protein>
    <recommendedName>
        <fullName evidence="9">Magnesium-dependent phosphatase 1</fullName>
        <ecNumber evidence="2">3.1.3.48</ecNumber>
    </recommendedName>
</protein>
<dbReference type="SUPFAM" id="SSF56784">
    <property type="entry name" value="HAD-like"/>
    <property type="match status" value="1"/>
</dbReference>
<dbReference type="InterPro" id="IPR010036">
    <property type="entry name" value="MDP_1_eu_arc"/>
</dbReference>
<dbReference type="NCBIfam" id="TIGR01681">
    <property type="entry name" value="HAD-SF-IIIC"/>
    <property type="match status" value="1"/>
</dbReference>
<dbReference type="EMBL" id="JBJQND010000012">
    <property type="protein sequence ID" value="KAL3859772.1"/>
    <property type="molecule type" value="Genomic_DNA"/>
</dbReference>
<evidence type="ECO:0000313" key="11">
    <source>
        <dbReference type="Proteomes" id="UP001634394"/>
    </source>
</evidence>
<keyword evidence="6" id="KW-0904">Protein phosphatase</keyword>
<dbReference type="SFLD" id="SFLDS00003">
    <property type="entry name" value="Haloacid_Dehalogenase"/>
    <property type="match status" value="1"/>
</dbReference>
<dbReference type="InterPro" id="IPR036412">
    <property type="entry name" value="HAD-like_sf"/>
</dbReference>
<evidence type="ECO:0000256" key="1">
    <source>
        <dbReference type="ARBA" id="ARBA00001946"/>
    </source>
</evidence>
<evidence type="ECO:0000256" key="4">
    <source>
        <dbReference type="ARBA" id="ARBA00022801"/>
    </source>
</evidence>
<dbReference type="GO" id="GO:0004725">
    <property type="term" value="F:protein tyrosine phosphatase activity"/>
    <property type="evidence" value="ECO:0007669"/>
    <property type="project" value="UniProtKB-EC"/>
</dbReference>
<dbReference type="EC" id="3.1.3.48" evidence="2"/>
<evidence type="ECO:0000256" key="9">
    <source>
        <dbReference type="ARBA" id="ARBA00069981"/>
    </source>
</evidence>
<reference evidence="10 11" key="1">
    <citation type="submission" date="2024-11" db="EMBL/GenBank/DDBJ databases">
        <title>Chromosome-level genome assembly of the freshwater bivalve Anodonta woodiana.</title>
        <authorList>
            <person name="Chen X."/>
        </authorList>
    </citation>
    <scope>NUCLEOTIDE SEQUENCE [LARGE SCALE GENOMIC DNA]</scope>
    <source>
        <strain evidence="10">MN2024</strain>
        <tissue evidence="10">Gills</tissue>
    </source>
</reference>
<organism evidence="10 11">
    <name type="scientific">Sinanodonta woodiana</name>
    <name type="common">Chinese pond mussel</name>
    <name type="synonym">Anodonta woodiana</name>
    <dbReference type="NCBI Taxonomy" id="1069815"/>
    <lineage>
        <taxon>Eukaryota</taxon>
        <taxon>Metazoa</taxon>
        <taxon>Spiralia</taxon>
        <taxon>Lophotrochozoa</taxon>
        <taxon>Mollusca</taxon>
        <taxon>Bivalvia</taxon>
        <taxon>Autobranchia</taxon>
        <taxon>Heteroconchia</taxon>
        <taxon>Palaeoheterodonta</taxon>
        <taxon>Unionida</taxon>
        <taxon>Unionoidea</taxon>
        <taxon>Unionidae</taxon>
        <taxon>Unioninae</taxon>
        <taxon>Sinanodonta</taxon>
    </lineage>
</organism>
<dbReference type="FunFam" id="3.40.50.1000:FF:000127">
    <property type="entry name" value="Magnesium-dependent phosphatase 1"/>
    <property type="match status" value="1"/>
</dbReference>
<dbReference type="SFLD" id="SFLDG01131">
    <property type="entry name" value="C1.5.2:_MDP_Like"/>
    <property type="match status" value="1"/>
</dbReference>
<dbReference type="CDD" id="cd07501">
    <property type="entry name" value="HAD_MDP-1_like"/>
    <property type="match status" value="1"/>
</dbReference>